<feature type="non-terminal residue" evidence="1">
    <location>
        <position position="1"/>
    </location>
</feature>
<name>X1RY46_9ZZZZ</name>
<proteinExistence type="predicted"/>
<sequence length="331" mass="37222">AHDYFNQSYNINPDDTYTGVNYFITNITLNKNIDILDYSLPAIKNIIKMSEEQISVGINMPWAYFNNGLFKLFSKEINESLHNYLLGIRFSTAGWMISSHLSDLDSLSIVDDKLQGIKLVRHLLILGLAIRFNDKDALNRLKKEFGVKEGDLSIPLAIITGSTKLRKEELGPDIQRNLIEALKFFEGTIISGSTVAGVCDLVGEVQSTYPNSIKTVGYIPKNFPEDVKVDERFLKIHQTNGNDFSFLEALHYWTDIVLNELTISKIKLIGIGGGKISAFEYRLALVFGAFVGILEKFVGSGTELLQDPTWKCENLTNVENNSDHIKKFLSQ</sequence>
<protein>
    <submittedName>
        <fullName evidence="1">Uncharacterized protein</fullName>
    </submittedName>
</protein>
<reference evidence="1" key="1">
    <citation type="journal article" date="2014" name="Front. Microbiol.">
        <title>High frequency of phylogenetically diverse reductive dehalogenase-homologous genes in deep subseafloor sedimentary metagenomes.</title>
        <authorList>
            <person name="Kawai M."/>
            <person name="Futagami T."/>
            <person name="Toyoda A."/>
            <person name="Takaki Y."/>
            <person name="Nishi S."/>
            <person name="Hori S."/>
            <person name="Arai W."/>
            <person name="Tsubouchi T."/>
            <person name="Morono Y."/>
            <person name="Uchiyama I."/>
            <person name="Ito T."/>
            <person name="Fujiyama A."/>
            <person name="Inagaki F."/>
            <person name="Takami H."/>
        </authorList>
    </citation>
    <scope>NUCLEOTIDE SEQUENCE</scope>
    <source>
        <strain evidence="1">Expedition CK06-06</strain>
    </source>
</reference>
<accession>X1RY46</accession>
<dbReference type="EMBL" id="BARW01003527">
    <property type="protein sequence ID" value="GAI68115.1"/>
    <property type="molecule type" value="Genomic_DNA"/>
</dbReference>
<dbReference type="AlphaFoldDB" id="X1RY46"/>
<organism evidence="1">
    <name type="scientific">marine sediment metagenome</name>
    <dbReference type="NCBI Taxonomy" id="412755"/>
    <lineage>
        <taxon>unclassified sequences</taxon>
        <taxon>metagenomes</taxon>
        <taxon>ecological metagenomes</taxon>
    </lineage>
</organism>
<comment type="caution">
    <text evidence="1">The sequence shown here is derived from an EMBL/GenBank/DDBJ whole genome shotgun (WGS) entry which is preliminary data.</text>
</comment>
<evidence type="ECO:0000313" key="1">
    <source>
        <dbReference type="EMBL" id="GAI68115.1"/>
    </source>
</evidence>
<gene>
    <name evidence="1" type="ORF">S12H4_08935</name>
</gene>